<organism evidence="2 3">
    <name type="scientific">Thermomonospora echinospora</name>
    <dbReference type="NCBI Taxonomy" id="1992"/>
    <lineage>
        <taxon>Bacteria</taxon>
        <taxon>Bacillati</taxon>
        <taxon>Actinomycetota</taxon>
        <taxon>Actinomycetes</taxon>
        <taxon>Streptosporangiales</taxon>
        <taxon>Thermomonosporaceae</taxon>
        <taxon>Thermomonospora</taxon>
    </lineage>
</organism>
<dbReference type="Proteomes" id="UP000236723">
    <property type="component" value="Unassembled WGS sequence"/>
</dbReference>
<dbReference type="PROSITE" id="PS50088">
    <property type="entry name" value="ANK_REPEAT"/>
    <property type="match status" value="1"/>
</dbReference>
<dbReference type="PROSITE" id="PS50297">
    <property type="entry name" value="ANK_REP_REGION"/>
    <property type="match status" value="1"/>
</dbReference>
<dbReference type="Pfam" id="PF12796">
    <property type="entry name" value="Ank_2"/>
    <property type="match status" value="1"/>
</dbReference>
<dbReference type="InterPro" id="IPR002110">
    <property type="entry name" value="Ankyrin_rpt"/>
</dbReference>
<accession>A0A1H6D473</accession>
<dbReference type="SMART" id="SM00248">
    <property type="entry name" value="ANK"/>
    <property type="match status" value="2"/>
</dbReference>
<evidence type="ECO:0000256" key="1">
    <source>
        <dbReference type="PROSITE-ProRule" id="PRU00023"/>
    </source>
</evidence>
<reference evidence="3" key="1">
    <citation type="submission" date="2016-10" db="EMBL/GenBank/DDBJ databases">
        <authorList>
            <person name="Varghese N."/>
            <person name="Submissions S."/>
        </authorList>
    </citation>
    <scope>NUCLEOTIDE SEQUENCE [LARGE SCALE GENOMIC DNA]</scope>
    <source>
        <strain evidence="3">DSM 43163</strain>
    </source>
</reference>
<protein>
    <submittedName>
        <fullName evidence="2">Uncharacterized protein</fullName>
    </submittedName>
</protein>
<keyword evidence="3" id="KW-1185">Reference proteome</keyword>
<evidence type="ECO:0000313" key="2">
    <source>
        <dbReference type="EMBL" id="SEG80061.1"/>
    </source>
</evidence>
<dbReference type="AlphaFoldDB" id="A0A1H6D473"/>
<proteinExistence type="predicted"/>
<name>A0A1H6D473_9ACTN</name>
<keyword evidence="1" id="KW-0040">ANK repeat</keyword>
<dbReference type="RefSeq" id="WP_103940925.1">
    <property type="nucleotide sequence ID" value="NZ_FNVO01000013.1"/>
</dbReference>
<dbReference type="SUPFAM" id="SSF48403">
    <property type="entry name" value="Ankyrin repeat"/>
    <property type="match status" value="1"/>
</dbReference>
<dbReference type="Gene3D" id="1.25.40.20">
    <property type="entry name" value="Ankyrin repeat-containing domain"/>
    <property type="match status" value="1"/>
</dbReference>
<dbReference type="EMBL" id="FNVO01000013">
    <property type="protein sequence ID" value="SEG80061.1"/>
    <property type="molecule type" value="Genomic_DNA"/>
</dbReference>
<evidence type="ECO:0000313" key="3">
    <source>
        <dbReference type="Proteomes" id="UP000236723"/>
    </source>
</evidence>
<dbReference type="InterPro" id="IPR036770">
    <property type="entry name" value="Ankyrin_rpt-contain_sf"/>
</dbReference>
<dbReference type="OrthoDB" id="3276909at2"/>
<sequence length="568" mass="62870">MRRPSLPSFPPDVAASWERVRRYAVPASMIERVAERRLAGDWRGACTAANIDITFDLAEVAAEHGRATAETLEDDLRHMAPDLIRWHLPRVDSGGHTTLAPGRLVRLASYGAQGAGPILHLVTPGMVEGPQRSKLCFAPVPPPEESDVHQEWAGLRPLWDVRRVDGLREWYGGADRIPFFHADGTPLIEDELPSEAPGPGDPAAHTEWVTRLHDRGELNTALAATRVELSVDFSGLPDWARDDPHALLARLPLALTRWEPRLRELAAEGFGTAFRFPVTWRVCATLRLQGSGPLQLRLGDNSKPSDASELTEASWQRPVDLDLLRSGRIGPDALHPLIRDALFPARAAAEIPAGPPAPEPPAPVRVRCRGEWHEVRLRGDGLRAASHSEDEQRRERALRAFGGPVTGCFAVERAWSEGTGRLPRGLREQRRELFLRVQHGDTAGVLALLDAGFDSRARDGRGRTLLHHLNKLDHEPLLSRLLAAGLGLEDVDQGDRTPLHVAVGDLGSPALVDALLAAGARVDVLDQEEQSLIDLIKRYRRTDLPALLERLMREHPELDHGWWDWMDD</sequence>
<gene>
    <name evidence="2" type="ORF">SAMN04489712_1137</name>
</gene>
<feature type="repeat" description="ANK" evidence="1">
    <location>
        <begin position="494"/>
        <end position="527"/>
    </location>
</feature>